<name>A0AB73H2A9_9XANT</name>
<proteinExistence type="predicted"/>
<dbReference type="EMBL" id="JACIIQ010000021">
    <property type="protein sequence ID" value="MBB5672280.1"/>
    <property type="molecule type" value="Genomic_DNA"/>
</dbReference>
<dbReference type="RefSeq" id="WP_129111510.1">
    <property type="nucleotide sequence ID" value="NZ_JACIIQ010000021.1"/>
</dbReference>
<sequence length="129" mass="14476">MSTEPRPLDPEKLLDVLKSIDRSLFQLAAAARLPHVYTDTQTDSLKEELGRLKYADKTAYEDLTEASNEVSKDGLTYDQRVSKLGEPEAERIYAPVRRASQVRRDSSVALAKFREEHPLISALVDGTKS</sequence>
<dbReference type="AlphaFoldDB" id="A0AB73H2A9"/>
<comment type="caution">
    <text evidence="1">The sequence shown here is derived from an EMBL/GenBank/DDBJ whole genome shotgun (WGS) entry which is preliminary data.</text>
</comment>
<reference evidence="1" key="1">
    <citation type="submission" date="2020-08" db="EMBL/GenBank/DDBJ databases">
        <title>Studying the diversity of plant-associated saprophytic bacteria and their role in host health and plant-pathogen interactions.</title>
        <authorList>
            <person name="Potnis N."/>
        </authorList>
    </citation>
    <scope>NUCLEOTIDE SEQUENCE</scope>
    <source>
        <strain evidence="1">F21</strain>
    </source>
</reference>
<evidence type="ECO:0000313" key="1">
    <source>
        <dbReference type="EMBL" id="MBB5672280.1"/>
    </source>
</evidence>
<organism evidence="1">
    <name type="scientific">Xanthomonas arboricola</name>
    <dbReference type="NCBI Taxonomy" id="56448"/>
    <lineage>
        <taxon>Bacteria</taxon>
        <taxon>Pseudomonadati</taxon>
        <taxon>Pseudomonadota</taxon>
        <taxon>Gammaproteobacteria</taxon>
        <taxon>Lysobacterales</taxon>
        <taxon>Lysobacteraceae</taxon>
        <taxon>Xanthomonas</taxon>
    </lineage>
</organism>
<dbReference type="Proteomes" id="UP000528595">
    <property type="component" value="Unassembled WGS sequence"/>
</dbReference>
<protein>
    <submittedName>
        <fullName evidence="1">Uncharacterized protein</fullName>
    </submittedName>
</protein>
<accession>A0AB73H2A9</accession>
<gene>
    <name evidence="1" type="ORF">FHR65_003878</name>
</gene>